<dbReference type="SMART" id="SM00100">
    <property type="entry name" value="cNMP"/>
    <property type="match status" value="1"/>
</dbReference>
<proteinExistence type="predicted"/>
<sequence>MIDVLKKIPLFENLTDDELTLLSSFIEEKTFEPEERIFSEGDPGDGIYIIQKGKVRISILLPGIGEELLALLRNGSHFGEMAVIEDKPRSASAIADEKTRCLFIPKKKFLQFLNQNVEIENKILRGLLQELSSRLRKTDNKLKEILLLIKSF</sequence>
<dbReference type="CDD" id="cd00038">
    <property type="entry name" value="CAP_ED"/>
    <property type="match status" value="1"/>
</dbReference>
<feature type="domain" description="Cyclic nucleotide-binding" evidence="2">
    <location>
        <begin position="10"/>
        <end position="130"/>
    </location>
</feature>
<keyword evidence="1" id="KW-0175">Coiled coil</keyword>
<evidence type="ECO:0000256" key="1">
    <source>
        <dbReference type="SAM" id="Coils"/>
    </source>
</evidence>
<evidence type="ECO:0000313" key="3">
    <source>
        <dbReference type="EMBL" id="HDI82692.1"/>
    </source>
</evidence>
<dbReference type="InterPro" id="IPR018490">
    <property type="entry name" value="cNMP-bd_dom_sf"/>
</dbReference>
<protein>
    <submittedName>
        <fullName evidence="3">Cyclic nucleotide-binding domain-containing protein</fullName>
    </submittedName>
</protein>
<dbReference type="InterPro" id="IPR014710">
    <property type="entry name" value="RmlC-like_jellyroll"/>
</dbReference>
<dbReference type="PANTHER" id="PTHR24567:SF74">
    <property type="entry name" value="HTH-TYPE TRANSCRIPTIONAL REGULATOR ARCR"/>
    <property type="match status" value="1"/>
</dbReference>
<dbReference type="SUPFAM" id="SSF51206">
    <property type="entry name" value="cAMP-binding domain-like"/>
    <property type="match status" value="1"/>
</dbReference>
<dbReference type="GO" id="GO:0003700">
    <property type="term" value="F:DNA-binding transcription factor activity"/>
    <property type="evidence" value="ECO:0007669"/>
    <property type="project" value="TreeGrafter"/>
</dbReference>
<dbReference type="Pfam" id="PF00027">
    <property type="entry name" value="cNMP_binding"/>
    <property type="match status" value="1"/>
</dbReference>
<dbReference type="PROSITE" id="PS00889">
    <property type="entry name" value="CNMP_BINDING_2"/>
    <property type="match status" value="1"/>
</dbReference>
<dbReference type="Proteomes" id="UP000885847">
    <property type="component" value="Unassembled WGS sequence"/>
</dbReference>
<comment type="caution">
    <text evidence="3">The sequence shown here is derived from an EMBL/GenBank/DDBJ whole genome shotgun (WGS) entry which is preliminary data.</text>
</comment>
<dbReference type="PANTHER" id="PTHR24567">
    <property type="entry name" value="CRP FAMILY TRANSCRIPTIONAL REGULATORY PROTEIN"/>
    <property type="match status" value="1"/>
</dbReference>
<feature type="coiled-coil region" evidence="1">
    <location>
        <begin position="114"/>
        <end position="148"/>
    </location>
</feature>
<dbReference type="InterPro" id="IPR018488">
    <property type="entry name" value="cNMP-bd_CS"/>
</dbReference>
<name>A0A7C0VA88_UNCW3</name>
<evidence type="ECO:0000259" key="2">
    <source>
        <dbReference type="PROSITE" id="PS50042"/>
    </source>
</evidence>
<dbReference type="PRINTS" id="PR00103">
    <property type="entry name" value="CAMPKINASE"/>
</dbReference>
<dbReference type="InterPro" id="IPR000595">
    <property type="entry name" value="cNMP-bd_dom"/>
</dbReference>
<dbReference type="Gene3D" id="2.60.120.10">
    <property type="entry name" value="Jelly Rolls"/>
    <property type="match status" value="1"/>
</dbReference>
<gene>
    <name evidence="3" type="ORF">ENF18_02730</name>
</gene>
<dbReference type="PROSITE" id="PS50042">
    <property type="entry name" value="CNMP_BINDING_3"/>
    <property type="match status" value="1"/>
</dbReference>
<dbReference type="GO" id="GO:0005829">
    <property type="term" value="C:cytosol"/>
    <property type="evidence" value="ECO:0007669"/>
    <property type="project" value="TreeGrafter"/>
</dbReference>
<dbReference type="InterPro" id="IPR050397">
    <property type="entry name" value="Env_Response_Regulators"/>
</dbReference>
<dbReference type="EMBL" id="DQWE01000124">
    <property type="protein sequence ID" value="HDI82692.1"/>
    <property type="molecule type" value="Genomic_DNA"/>
</dbReference>
<accession>A0A7C0VA88</accession>
<organism evidence="3">
    <name type="scientific">candidate division WOR-3 bacterium</name>
    <dbReference type="NCBI Taxonomy" id="2052148"/>
    <lineage>
        <taxon>Bacteria</taxon>
        <taxon>Bacteria division WOR-3</taxon>
    </lineage>
</organism>
<dbReference type="AlphaFoldDB" id="A0A7C0VA88"/>
<reference evidence="3" key="1">
    <citation type="journal article" date="2020" name="mSystems">
        <title>Genome- and Community-Level Interaction Insights into Carbon Utilization and Element Cycling Functions of Hydrothermarchaeota in Hydrothermal Sediment.</title>
        <authorList>
            <person name="Zhou Z."/>
            <person name="Liu Y."/>
            <person name="Xu W."/>
            <person name="Pan J."/>
            <person name="Luo Z.H."/>
            <person name="Li M."/>
        </authorList>
    </citation>
    <scope>NUCLEOTIDE SEQUENCE [LARGE SCALE GENOMIC DNA]</scope>
    <source>
        <strain evidence="3">HyVt-102</strain>
    </source>
</reference>